<dbReference type="Gene3D" id="2.170.270.10">
    <property type="entry name" value="SET domain"/>
    <property type="match status" value="1"/>
</dbReference>
<dbReference type="InterPro" id="IPR001214">
    <property type="entry name" value="SET_dom"/>
</dbReference>
<dbReference type="OrthoDB" id="265717at2759"/>
<dbReference type="PANTHER" id="PTHR12197">
    <property type="entry name" value="HISTONE-LYSINE N-METHYLTRANSFERASE SMYD"/>
    <property type="match status" value="1"/>
</dbReference>
<dbReference type="STRING" id="1314776.A0A166GF31"/>
<name>A0A166GF31_9AGAM</name>
<dbReference type="EMBL" id="KV428020">
    <property type="protein sequence ID" value="KZT41623.1"/>
    <property type="molecule type" value="Genomic_DNA"/>
</dbReference>
<keyword evidence="1" id="KW-0479">Metal-binding</keyword>
<evidence type="ECO:0000259" key="5">
    <source>
        <dbReference type="PROSITE" id="PS50280"/>
    </source>
</evidence>
<feature type="domain" description="MYND-type" evidence="6">
    <location>
        <begin position="105"/>
        <end position="146"/>
    </location>
</feature>
<evidence type="ECO:0000313" key="8">
    <source>
        <dbReference type="Proteomes" id="UP000076798"/>
    </source>
</evidence>
<evidence type="ECO:0000256" key="1">
    <source>
        <dbReference type="ARBA" id="ARBA00022723"/>
    </source>
</evidence>
<dbReference type="GO" id="GO:0005634">
    <property type="term" value="C:nucleus"/>
    <property type="evidence" value="ECO:0007669"/>
    <property type="project" value="TreeGrafter"/>
</dbReference>
<evidence type="ECO:0000256" key="4">
    <source>
        <dbReference type="PROSITE-ProRule" id="PRU00134"/>
    </source>
</evidence>
<dbReference type="InterPro" id="IPR046341">
    <property type="entry name" value="SET_dom_sf"/>
</dbReference>
<proteinExistence type="predicted"/>
<dbReference type="SMART" id="SM00317">
    <property type="entry name" value="SET"/>
    <property type="match status" value="1"/>
</dbReference>
<dbReference type="Proteomes" id="UP000076798">
    <property type="component" value="Unassembled WGS sequence"/>
</dbReference>
<dbReference type="InterPro" id="IPR002893">
    <property type="entry name" value="Znf_MYND"/>
</dbReference>
<dbReference type="SUPFAM" id="SSF82199">
    <property type="entry name" value="SET domain"/>
    <property type="match status" value="1"/>
</dbReference>
<dbReference type="Pfam" id="PF00856">
    <property type="entry name" value="SET"/>
    <property type="match status" value="1"/>
</dbReference>
<keyword evidence="2 4" id="KW-0863">Zinc-finger</keyword>
<dbReference type="Gene3D" id="1.10.220.160">
    <property type="match status" value="1"/>
</dbReference>
<dbReference type="SUPFAM" id="SSF144232">
    <property type="entry name" value="HIT/MYND zinc finger-like"/>
    <property type="match status" value="1"/>
</dbReference>
<feature type="domain" description="SET" evidence="5">
    <location>
        <begin position="60"/>
        <end position="317"/>
    </location>
</feature>
<dbReference type="PANTHER" id="PTHR12197:SF251">
    <property type="entry name" value="EG:BACR7C10.4 PROTEIN"/>
    <property type="match status" value="1"/>
</dbReference>
<evidence type="ECO:0000259" key="6">
    <source>
        <dbReference type="PROSITE" id="PS50865"/>
    </source>
</evidence>
<dbReference type="GO" id="GO:0008270">
    <property type="term" value="F:zinc ion binding"/>
    <property type="evidence" value="ECO:0007669"/>
    <property type="project" value="UniProtKB-KW"/>
</dbReference>
<dbReference type="Pfam" id="PF01753">
    <property type="entry name" value="zf-MYND"/>
    <property type="match status" value="1"/>
</dbReference>
<dbReference type="AlphaFoldDB" id="A0A166GF31"/>
<dbReference type="Gene3D" id="6.10.140.2220">
    <property type="match status" value="1"/>
</dbReference>
<sequence>MSFTSLKQARNQRRLKSYLDSQPLSATEILNSSVEIATVTASLSSTSALKIDWAQDDLPTSVEVRQSSHDGRGIWAKQKLKRGTPVISLKPYVSVLSNPHLAAYCSKCFSPSEERKSLKRCSKCRVLHYCSAACQNADWDVHKPECSSIQRWTAGAPNAAVAVPGEAIRCIGRLLWDLQKKGSDHLHSKAIRSMESHRTSLSTSSASSQTHIAHSIVKYLRVSSPLELSEYGIGSAAELVDFISRFTVNTFTLTTPSLSSIGISISPVAALINHSCEPNAVIVFPRSSQSPQKDEPVLKVVTLRDLDPNEEILTSYIDTVLPRDQRQALLKETYHFACQCSLCTRDYSATPDPRASIFCPKKCGGMCPIPSDDVKITRCLKCGQQLSEKSAGVVLDAVRLGQEALDKASSLETTDPMAALRLVTNIQTTFAQANLTPSTHPSLSLTRLRCSLMITLLSTNPQISLNETIRLSAICVSALRDLYPEGHPVRAIAIAELGKLLTVDESSELSPAPVVSESPSNTFPPSGVKRLRLAHETLTKAYAELEIGFGPGGGLVGLETLKLAREIDQEINVWTRGVRNVLENR</sequence>
<accession>A0A166GF31</accession>
<protein>
    <submittedName>
        <fullName evidence="7">SET domain-containing protein</fullName>
    </submittedName>
</protein>
<gene>
    <name evidence="7" type="ORF">SISSUDRAFT_1042728</name>
</gene>
<keyword evidence="8" id="KW-1185">Reference proteome</keyword>
<evidence type="ECO:0000256" key="3">
    <source>
        <dbReference type="ARBA" id="ARBA00022833"/>
    </source>
</evidence>
<dbReference type="PROSITE" id="PS50865">
    <property type="entry name" value="ZF_MYND_2"/>
    <property type="match status" value="1"/>
</dbReference>
<dbReference type="PROSITE" id="PS50280">
    <property type="entry name" value="SET"/>
    <property type="match status" value="1"/>
</dbReference>
<evidence type="ECO:0000313" key="7">
    <source>
        <dbReference type="EMBL" id="KZT41623.1"/>
    </source>
</evidence>
<evidence type="ECO:0000256" key="2">
    <source>
        <dbReference type="ARBA" id="ARBA00022771"/>
    </source>
</evidence>
<reference evidence="7 8" key="1">
    <citation type="journal article" date="2016" name="Mol. Biol. Evol.">
        <title>Comparative Genomics of Early-Diverging Mushroom-Forming Fungi Provides Insights into the Origins of Lignocellulose Decay Capabilities.</title>
        <authorList>
            <person name="Nagy L.G."/>
            <person name="Riley R."/>
            <person name="Tritt A."/>
            <person name="Adam C."/>
            <person name="Daum C."/>
            <person name="Floudas D."/>
            <person name="Sun H."/>
            <person name="Yadav J.S."/>
            <person name="Pangilinan J."/>
            <person name="Larsson K.H."/>
            <person name="Matsuura K."/>
            <person name="Barry K."/>
            <person name="Labutti K."/>
            <person name="Kuo R."/>
            <person name="Ohm R.A."/>
            <person name="Bhattacharya S.S."/>
            <person name="Shirouzu T."/>
            <person name="Yoshinaga Y."/>
            <person name="Martin F.M."/>
            <person name="Grigoriev I.V."/>
            <person name="Hibbett D.S."/>
        </authorList>
    </citation>
    <scope>NUCLEOTIDE SEQUENCE [LARGE SCALE GENOMIC DNA]</scope>
    <source>
        <strain evidence="7 8">HHB10207 ss-3</strain>
    </source>
</reference>
<dbReference type="InterPro" id="IPR050869">
    <property type="entry name" value="H3K4_H4K5_MeTrfase"/>
</dbReference>
<keyword evidence="3" id="KW-0862">Zinc</keyword>
<organism evidence="7 8">
    <name type="scientific">Sistotremastrum suecicum HHB10207 ss-3</name>
    <dbReference type="NCBI Taxonomy" id="1314776"/>
    <lineage>
        <taxon>Eukaryota</taxon>
        <taxon>Fungi</taxon>
        <taxon>Dikarya</taxon>
        <taxon>Basidiomycota</taxon>
        <taxon>Agaricomycotina</taxon>
        <taxon>Agaricomycetes</taxon>
        <taxon>Sistotremastrales</taxon>
        <taxon>Sistotremastraceae</taxon>
        <taxon>Sistotremastrum</taxon>
    </lineage>
</organism>